<dbReference type="GO" id="GO:0006310">
    <property type="term" value="P:DNA recombination"/>
    <property type="evidence" value="ECO:0007669"/>
    <property type="project" value="UniProtKB-KW"/>
</dbReference>
<keyword evidence="7" id="KW-0812">Transmembrane</keyword>
<evidence type="ECO:0000256" key="2">
    <source>
        <dbReference type="ARBA" id="ARBA00009840"/>
    </source>
</evidence>
<sequence length="557" mass="61417">MQTSCPSSDGRWERVSDRLRAAVSVASPTIGSMDTTVLVIVVAVIAAALAGVLGFLLGAQRGRSADAAQQAEATAALLRVAALERDAEALRAETSSRVHEERALADRRVAEARQLGEAAVADVRREAQERLEHERTEHVRRLAEVRDEADADVLAERRRATERLEELKADQKRLADEFDALSRRALEANTKAFLQQAEERLKRSQSEGAAELQKRQDAVQQLIDPIQKTLDTVKSEMTTAEKSRLEAHAALAEQLQIMRQSSETLGSETRNLVNALRAPQVRGRWGELQLRRVVEASGMVNHVDFDEQLHHATDDGALRPDLVVHLAGDKRVVVDSKVAFSGYLEAMEATDDAVRTQRLQAHARHLRKHIDDLGAKEYWDVVAGSPEFVVMFVPAEPFLAAALDQDATLYEYAFERNVVIATPSTLIALLRTVGHAWRQDQLAQEAQQIFTVGKELHKRLGTLGQHLARLGRSLNSTVDAYNRFAGSLDRNVVTQARRFSALQGLDDVLTETQPVEAQAVAPQKSDLYALEAGDADPSIPGERYASADLGEITSRLD</sequence>
<keyword evidence="4" id="KW-0233">DNA recombination</keyword>
<name>A0A7D7W753_9MICO</name>
<dbReference type="AlphaFoldDB" id="A0A7D7W753"/>
<gene>
    <name evidence="8" type="primary">rmuC</name>
    <name evidence="8" type="ORF">FVO59_02495</name>
</gene>
<organism evidence="8 9">
    <name type="scientific">Microbacterium esteraromaticum</name>
    <dbReference type="NCBI Taxonomy" id="57043"/>
    <lineage>
        <taxon>Bacteria</taxon>
        <taxon>Bacillati</taxon>
        <taxon>Actinomycetota</taxon>
        <taxon>Actinomycetes</taxon>
        <taxon>Micrococcales</taxon>
        <taxon>Microbacteriaceae</taxon>
        <taxon>Microbacterium</taxon>
    </lineage>
</organism>
<protein>
    <submittedName>
        <fullName evidence="8">DNA recombination protein RmuC</fullName>
    </submittedName>
</protein>
<dbReference type="Proteomes" id="UP000515708">
    <property type="component" value="Chromosome"/>
</dbReference>
<accession>A0A7D7W753</accession>
<feature type="coiled-coil region" evidence="5">
    <location>
        <begin position="128"/>
        <end position="214"/>
    </location>
</feature>
<evidence type="ECO:0000256" key="7">
    <source>
        <dbReference type="SAM" id="Phobius"/>
    </source>
</evidence>
<evidence type="ECO:0000313" key="9">
    <source>
        <dbReference type="Proteomes" id="UP000515708"/>
    </source>
</evidence>
<evidence type="ECO:0000256" key="6">
    <source>
        <dbReference type="SAM" id="MobiDB-lite"/>
    </source>
</evidence>
<dbReference type="EMBL" id="CP043732">
    <property type="protein sequence ID" value="QMU96198.1"/>
    <property type="molecule type" value="Genomic_DNA"/>
</dbReference>
<evidence type="ECO:0000256" key="5">
    <source>
        <dbReference type="SAM" id="Coils"/>
    </source>
</evidence>
<keyword evidence="7" id="KW-1133">Transmembrane helix</keyword>
<dbReference type="PANTHER" id="PTHR30563">
    <property type="entry name" value="DNA RECOMBINATION PROTEIN RMUC"/>
    <property type="match status" value="1"/>
</dbReference>
<keyword evidence="3 5" id="KW-0175">Coiled coil</keyword>
<proteinExistence type="inferred from homology"/>
<evidence type="ECO:0000313" key="8">
    <source>
        <dbReference type="EMBL" id="QMU96198.1"/>
    </source>
</evidence>
<evidence type="ECO:0000256" key="1">
    <source>
        <dbReference type="ARBA" id="ARBA00003416"/>
    </source>
</evidence>
<feature type="region of interest" description="Disordered" evidence="6">
    <location>
        <begin position="532"/>
        <end position="557"/>
    </location>
</feature>
<feature type="transmembrane region" description="Helical" evidence="7">
    <location>
        <begin position="37"/>
        <end position="59"/>
    </location>
</feature>
<comment type="similarity">
    <text evidence="2">Belongs to the RmuC family.</text>
</comment>
<dbReference type="InterPro" id="IPR003798">
    <property type="entry name" value="DNA_recombination_RmuC"/>
</dbReference>
<keyword evidence="7" id="KW-0472">Membrane</keyword>
<dbReference type="PANTHER" id="PTHR30563:SF0">
    <property type="entry name" value="DNA RECOMBINATION PROTEIN RMUC"/>
    <property type="match status" value="1"/>
</dbReference>
<comment type="function">
    <text evidence="1">Involved in DNA recombination.</text>
</comment>
<dbReference type="Pfam" id="PF02646">
    <property type="entry name" value="RmuC"/>
    <property type="match status" value="1"/>
</dbReference>
<evidence type="ECO:0000256" key="4">
    <source>
        <dbReference type="ARBA" id="ARBA00023172"/>
    </source>
</evidence>
<reference evidence="8 9" key="1">
    <citation type="journal article" date="2020" name="Front. Microbiol.">
        <title>Design of Bacterial Strain-Specific qPCR Assays Using NGS Data and Publicly Available Resources and Its Application to Track Biocontrol Strains.</title>
        <authorList>
            <person name="Hernandez I."/>
            <person name="Sant C."/>
            <person name="Martinez R."/>
            <person name="Fernandez C."/>
        </authorList>
    </citation>
    <scope>NUCLEOTIDE SEQUENCE [LARGE SCALE GENOMIC DNA]</scope>
    <source>
        <strain evidence="8 9">B24</strain>
    </source>
</reference>
<evidence type="ECO:0000256" key="3">
    <source>
        <dbReference type="ARBA" id="ARBA00023054"/>
    </source>
</evidence>